<feature type="region of interest" description="Disordered" evidence="2">
    <location>
        <begin position="1"/>
        <end position="21"/>
    </location>
</feature>
<protein>
    <recommendedName>
        <fullName evidence="3">B box-type domain-containing protein</fullName>
    </recommendedName>
</protein>
<evidence type="ECO:0000259" key="3">
    <source>
        <dbReference type="PROSITE" id="PS50119"/>
    </source>
</evidence>
<dbReference type="SUPFAM" id="SSF52799">
    <property type="entry name" value="(Phosphotyrosine protein) phosphatases II"/>
    <property type="match status" value="1"/>
</dbReference>
<reference evidence="4" key="1">
    <citation type="submission" date="2022-11" db="EMBL/GenBank/DDBJ databases">
        <authorList>
            <person name="Morgan W.R."/>
            <person name="Tartar A."/>
        </authorList>
    </citation>
    <scope>NUCLEOTIDE SEQUENCE</scope>
    <source>
        <strain evidence="4">ARSEF 373</strain>
    </source>
</reference>
<reference evidence="4" key="2">
    <citation type="journal article" date="2023" name="Microbiol Resour">
        <title>Decontamination and Annotation of the Draft Genome Sequence of the Oomycete Lagenidium giganteum ARSEF 373.</title>
        <authorList>
            <person name="Morgan W.R."/>
            <person name="Tartar A."/>
        </authorList>
    </citation>
    <scope>NUCLEOTIDE SEQUENCE</scope>
    <source>
        <strain evidence="4">ARSEF 373</strain>
    </source>
</reference>
<comment type="caution">
    <text evidence="4">The sequence shown here is derived from an EMBL/GenBank/DDBJ whole genome shotgun (WGS) entry which is preliminary data.</text>
</comment>
<evidence type="ECO:0000256" key="2">
    <source>
        <dbReference type="SAM" id="MobiDB-lite"/>
    </source>
</evidence>
<dbReference type="InterPro" id="IPR013087">
    <property type="entry name" value="Znf_C2H2_type"/>
</dbReference>
<dbReference type="Proteomes" id="UP001146120">
    <property type="component" value="Unassembled WGS sequence"/>
</dbReference>
<dbReference type="PROSITE" id="PS50119">
    <property type="entry name" value="ZF_BBOX"/>
    <property type="match status" value="1"/>
</dbReference>
<sequence length="935" mass="106744">MLTSDDSQRRERELENNDDPGGAPLWFRSSFAAAADGTAWWSRDFVATTRSQLQPDQSECATPRSCEECSARSAWFRCSDCALLLCFECTDAIHILEDLASHHVEWFHTRLPPSNSNATDADVDPDDDFPAVGFVPVLALDQTPALAPAPAPTGAVCSTPREQLGDLRPFHPTKEPEHRLFLPPGTKVLFRSPECARWSRELLHGLIVSTDGVRAHDGGAFYYRVLWVRGIDLLPNGFFRANLCLEGFPLTPAWPIEIGVFTSLMAALRAVVTAEKLGRKLFRREQVSGRLDVATFPSVNILNEVLEATDTTLTAEFRVRLTKSDDQRFLEHVSRGDWDVTRWLQALGRPGDVAEEMVACKEPLMPWKPSSRLRFFLLEQHELLFPKHVAHDHVAAIVEQMLFVYMGFAWRRWLQHVRKSRHHERQQRRAAAAMRLQGWWRVLMRRWLTRELQSHQNNVLMSSAAALDLYRRRQLYAAKLYRWMEKQYQDKQRNALRWWAHRAGIDTPDVQRRLVVPHQVEWHPSHDIRLLPKLPKMYAHRQRDGSLAVEDVAKYKQFRANHAGPTDSAYWIIRQRVLAGTYPVGPACSEARRIVARADSTTSILLQDINVFVCLVATDELRDHEQRVWEQQQQQSKVPASAAESSAATTAAWYYESVVRTKYDALRHEYTTALRISDRQAELAQQELDEAPEDEDLAYQDNLESRIQLAKQNAATARKALDGMRPLQFAHVPIVKDGIPERAALNALLVSIEDWLRARHNVYVFSLDGHGRTGLVAAMLLGRLYGLPAIEALERAQRVHDCQWAMHNVPSTRAIASPKTATQITMVQQALAPLDAIYVPVVSENPAEHFHKWRAQQRGMPIESFQTKDGYMITAAPTDDEQQQQLAEYDRLQRIAKRETASIRLQSERRRERLERDAMALSDCPVEVETKSGEE</sequence>
<dbReference type="AlphaFoldDB" id="A0AAV2YXL6"/>
<keyword evidence="1" id="KW-0862">Zinc</keyword>
<feature type="compositionally biased region" description="Basic and acidic residues" evidence="2">
    <location>
        <begin position="1"/>
        <end position="15"/>
    </location>
</feature>
<evidence type="ECO:0000256" key="1">
    <source>
        <dbReference type="PROSITE-ProRule" id="PRU00024"/>
    </source>
</evidence>
<dbReference type="GO" id="GO:0008270">
    <property type="term" value="F:zinc ion binding"/>
    <property type="evidence" value="ECO:0007669"/>
    <property type="project" value="UniProtKB-KW"/>
</dbReference>
<keyword evidence="1" id="KW-0479">Metal-binding</keyword>
<organism evidence="4 5">
    <name type="scientific">Lagenidium giganteum</name>
    <dbReference type="NCBI Taxonomy" id="4803"/>
    <lineage>
        <taxon>Eukaryota</taxon>
        <taxon>Sar</taxon>
        <taxon>Stramenopiles</taxon>
        <taxon>Oomycota</taxon>
        <taxon>Peronosporomycetes</taxon>
        <taxon>Pythiales</taxon>
        <taxon>Pythiaceae</taxon>
    </lineage>
</organism>
<keyword evidence="1" id="KW-0863">Zinc-finger</keyword>
<dbReference type="CDD" id="cd14494">
    <property type="entry name" value="PTP_DSP_cys"/>
    <property type="match status" value="1"/>
</dbReference>
<dbReference type="PROSITE" id="PS00028">
    <property type="entry name" value="ZINC_FINGER_C2H2_1"/>
    <property type="match status" value="1"/>
</dbReference>
<evidence type="ECO:0000313" key="5">
    <source>
        <dbReference type="Proteomes" id="UP001146120"/>
    </source>
</evidence>
<accession>A0AAV2YXL6</accession>
<dbReference type="EMBL" id="DAKRPA010000118">
    <property type="protein sequence ID" value="DAZ98029.1"/>
    <property type="molecule type" value="Genomic_DNA"/>
</dbReference>
<evidence type="ECO:0000313" key="4">
    <source>
        <dbReference type="EMBL" id="DAZ98029.1"/>
    </source>
</evidence>
<dbReference type="CDD" id="cd19757">
    <property type="entry name" value="Bbox1"/>
    <property type="match status" value="1"/>
</dbReference>
<name>A0AAV2YXL6_9STRA</name>
<dbReference type="InterPro" id="IPR029021">
    <property type="entry name" value="Prot-tyrosine_phosphatase-like"/>
</dbReference>
<dbReference type="Gene3D" id="3.90.190.10">
    <property type="entry name" value="Protein tyrosine phosphatase superfamily"/>
    <property type="match status" value="1"/>
</dbReference>
<dbReference type="InterPro" id="IPR000315">
    <property type="entry name" value="Znf_B-box"/>
</dbReference>
<keyword evidence="5" id="KW-1185">Reference proteome</keyword>
<gene>
    <name evidence="4" type="ORF">N0F65_004519</name>
</gene>
<feature type="domain" description="B box-type" evidence="3">
    <location>
        <begin position="61"/>
        <end position="113"/>
    </location>
</feature>
<proteinExistence type="predicted"/>